<gene>
    <name evidence="1" type="ORF">NKR19_g2402</name>
</gene>
<name>A0AA38RWK1_9PEZI</name>
<evidence type="ECO:0000313" key="2">
    <source>
        <dbReference type="Proteomes" id="UP001174691"/>
    </source>
</evidence>
<keyword evidence="2" id="KW-1185">Reference proteome</keyword>
<comment type="caution">
    <text evidence="1">The sequence shown here is derived from an EMBL/GenBank/DDBJ whole genome shotgun (WGS) entry which is preliminary data.</text>
</comment>
<sequence length="242" mass="28133">MTRVSRICTPFLSTKHTRVPFLLVLVILFFFLGGGTSTAIHDHNGIKHRLPTPSTNSCTVTWDSSSAKATTVLSRPMTNVWALGSAVVSDVEFDDLDMNEDQFERYRMDRLHMAIEWAECLANDWPELDLQWCLADWHDGKLIPDSVATLGETCWWMPWHGFSIVPDMSVGQEYSGKSTIPTLAWWLSWLCLYLYLQYCLYITLRWPAEHEWKEAFTVFRRRSTHIAWLIGAIVRWFRDEPI</sequence>
<dbReference type="Proteomes" id="UP001174691">
    <property type="component" value="Unassembled WGS sequence"/>
</dbReference>
<reference evidence="1" key="1">
    <citation type="submission" date="2022-07" db="EMBL/GenBank/DDBJ databases">
        <title>Fungi with potential for degradation of polypropylene.</title>
        <authorList>
            <person name="Gostincar C."/>
        </authorList>
    </citation>
    <scope>NUCLEOTIDE SEQUENCE</scope>
    <source>
        <strain evidence="1">EXF-13287</strain>
    </source>
</reference>
<proteinExistence type="predicted"/>
<protein>
    <submittedName>
        <fullName evidence="1">Uncharacterized protein</fullName>
    </submittedName>
</protein>
<accession>A0AA38RWK1</accession>
<dbReference type="AlphaFoldDB" id="A0AA38RWK1"/>
<evidence type="ECO:0000313" key="1">
    <source>
        <dbReference type="EMBL" id="KAJ9161339.1"/>
    </source>
</evidence>
<dbReference type="EMBL" id="JANBVN010000024">
    <property type="protein sequence ID" value="KAJ9161339.1"/>
    <property type="molecule type" value="Genomic_DNA"/>
</dbReference>
<organism evidence="1 2">
    <name type="scientific">Coniochaeta hoffmannii</name>
    <dbReference type="NCBI Taxonomy" id="91930"/>
    <lineage>
        <taxon>Eukaryota</taxon>
        <taxon>Fungi</taxon>
        <taxon>Dikarya</taxon>
        <taxon>Ascomycota</taxon>
        <taxon>Pezizomycotina</taxon>
        <taxon>Sordariomycetes</taxon>
        <taxon>Sordariomycetidae</taxon>
        <taxon>Coniochaetales</taxon>
        <taxon>Coniochaetaceae</taxon>
        <taxon>Coniochaeta</taxon>
    </lineage>
</organism>